<protein>
    <recommendedName>
        <fullName evidence="3">PRC-barrel domain-containing protein</fullName>
    </recommendedName>
</protein>
<evidence type="ECO:0000313" key="4">
    <source>
        <dbReference type="EMBL" id="ANY80318.1"/>
    </source>
</evidence>
<dbReference type="OrthoDB" id="7818259at2"/>
<sequence>MKKTTLTAGLLCSALMASTAMAQTSPAPANPPSSTTNSSAAPGFLTRLEPGQMLASRIMDADVLGADNKDIGDVEDVVLDRSGKIVALVIEVEEGLGDRTVALPLSAFQMNAADATTTGSVQTGGASAARNDDMRIVVNVPVDQLKAAPEFDDDND</sequence>
<feature type="region of interest" description="Disordered" evidence="1">
    <location>
        <begin position="23"/>
        <end position="44"/>
    </location>
</feature>
<dbReference type="Pfam" id="PF05239">
    <property type="entry name" value="PRC"/>
    <property type="match status" value="1"/>
</dbReference>
<proteinExistence type="predicted"/>
<organism evidence="4">
    <name type="scientific">Microvirga ossetica</name>
    <dbReference type="NCBI Taxonomy" id="1882682"/>
    <lineage>
        <taxon>Bacteria</taxon>
        <taxon>Pseudomonadati</taxon>
        <taxon>Pseudomonadota</taxon>
        <taxon>Alphaproteobacteria</taxon>
        <taxon>Hyphomicrobiales</taxon>
        <taxon>Methylobacteriaceae</taxon>
        <taxon>Microvirga</taxon>
    </lineage>
</organism>
<dbReference type="SUPFAM" id="SSF50346">
    <property type="entry name" value="PRC-barrel domain"/>
    <property type="match status" value="1"/>
</dbReference>
<name>A0A1B2EK08_9HYPH</name>
<evidence type="ECO:0000259" key="3">
    <source>
        <dbReference type="Pfam" id="PF05239"/>
    </source>
</evidence>
<feature type="signal peptide" evidence="2">
    <location>
        <begin position="1"/>
        <end position="22"/>
    </location>
</feature>
<dbReference type="EMBL" id="CP016616">
    <property type="protein sequence ID" value="ANY80318.1"/>
    <property type="molecule type" value="Genomic_DNA"/>
</dbReference>
<keyword evidence="2" id="KW-0732">Signal</keyword>
<feature type="domain" description="PRC-barrel" evidence="3">
    <location>
        <begin position="51"/>
        <end position="106"/>
    </location>
</feature>
<dbReference type="KEGG" id="moc:BB934_20505"/>
<dbReference type="InterPro" id="IPR027275">
    <property type="entry name" value="PRC-brl_dom"/>
</dbReference>
<gene>
    <name evidence="4" type="ORF">BB934_20505</name>
</gene>
<reference evidence="4" key="1">
    <citation type="submission" date="2016-07" db="EMBL/GenBank/DDBJ databases">
        <title>Microvirga ossetica sp. nov. a new species of rhizobia isolated from root nodules of the legume species Vicia alpestris Steven originated from North Ossetia region in the Caucasus.</title>
        <authorList>
            <person name="Safronova V.I."/>
            <person name="Kuznetsova I.G."/>
            <person name="Sazanova A.L."/>
            <person name="Belimov A."/>
            <person name="Andronov E."/>
            <person name="Osledkin Y.S."/>
            <person name="Onishchuk O.P."/>
            <person name="Kurchak O.N."/>
            <person name="Shaposhnikov A.I."/>
            <person name="Willems A."/>
            <person name="Tikhonovich I.A."/>
        </authorList>
    </citation>
    <scope>NUCLEOTIDE SEQUENCE [LARGE SCALE GENOMIC DNA]</scope>
    <source>
        <strain evidence="4">V5/3M</strain>
    </source>
</reference>
<feature type="compositionally biased region" description="Low complexity" evidence="1">
    <location>
        <begin position="24"/>
        <end position="42"/>
    </location>
</feature>
<accession>A0A1B2EK08</accession>
<evidence type="ECO:0000256" key="1">
    <source>
        <dbReference type="SAM" id="MobiDB-lite"/>
    </source>
</evidence>
<dbReference type="InterPro" id="IPR011033">
    <property type="entry name" value="PRC_barrel-like_sf"/>
</dbReference>
<dbReference type="Gene3D" id="2.30.30.240">
    <property type="entry name" value="PRC-barrel domain"/>
    <property type="match status" value="1"/>
</dbReference>
<dbReference type="PANTHER" id="PTHR36505:SF1">
    <property type="entry name" value="BLR1072 PROTEIN"/>
    <property type="match status" value="1"/>
</dbReference>
<dbReference type="RefSeq" id="WP_099511322.1">
    <property type="nucleotide sequence ID" value="NZ_CP016616.1"/>
</dbReference>
<dbReference type="PANTHER" id="PTHR36505">
    <property type="entry name" value="BLR1072 PROTEIN"/>
    <property type="match status" value="1"/>
</dbReference>
<feature type="chain" id="PRO_5008536032" description="PRC-barrel domain-containing protein" evidence="2">
    <location>
        <begin position="23"/>
        <end position="156"/>
    </location>
</feature>
<dbReference type="AlphaFoldDB" id="A0A1B2EK08"/>
<evidence type="ECO:0000256" key="2">
    <source>
        <dbReference type="SAM" id="SignalP"/>
    </source>
</evidence>